<accession>A0A1X2G9E1</accession>
<comment type="caution">
    <text evidence="1">The sequence shown here is derived from an EMBL/GenBank/DDBJ whole genome shotgun (WGS) entry which is preliminary data.</text>
</comment>
<organism evidence="1 2">
    <name type="scientific">Hesseltinella vesiculosa</name>
    <dbReference type="NCBI Taxonomy" id="101127"/>
    <lineage>
        <taxon>Eukaryota</taxon>
        <taxon>Fungi</taxon>
        <taxon>Fungi incertae sedis</taxon>
        <taxon>Mucoromycota</taxon>
        <taxon>Mucoromycotina</taxon>
        <taxon>Mucoromycetes</taxon>
        <taxon>Mucorales</taxon>
        <taxon>Cunninghamellaceae</taxon>
        <taxon>Hesseltinella</taxon>
    </lineage>
</organism>
<dbReference type="EMBL" id="MCGT01000030">
    <property type="protein sequence ID" value="ORX48312.1"/>
    <property type="molecule type" value="Genomic_DNA"/>
</dbReference>
<gene>
    <name evidence="1" type="ORF">DM01DRAFT_1338777</name>
</gene>
<evidence type="ECO:0000313" key="2">
    <source>
        <dbReference type="Proteomes" id="UP000242146"/>
    </source>
</evidence>
<sequence length="467" mass="51986">MNVIAAAPLVEKIYQKTVDDLLVSSSMAPAQVIVHPSNTTASCDVGCVAEPLDPTDDIASVSTPELADCLPLYPTDLDSSTVKDGHDVSYSLHMLAHKKMMGTPLSDEEVEYVKSIDADTTGNDLLRLGGAMLIKEQKDVVEESLMRLSLSKILNLLDTDHMAMYQKHLDPQHWSNIRRSAPQLPGGLCAETSDLFDSLIAQGTSVKSVLTFIDFHRQQLSANDRQSSQAYTALLMVEQIVRNLGRWCNTNATSELTFYRRFASILELLFDDTDIILNDGEHCSAATKAMTDLNKALFSPGDTSVTYGRKIDLILMLNAEQQVEMSTNEWKRRNVREDLIVKQQAKNLMSNAATLDHLALHFSSNLNKSLAMDFVGNHGYLYQLEKLDGFFVASLVATLVIPVDLPNLVQFKETLLTLFKLKEFMVDQGRELKSIIANQEVQRTFPNLPLSASPTNIDDVNYIFLNH</sequence>
<protein>
    <submittedName>
        <fullName evidence="1">Uncharacterized protein</fullName>
    </submittedName>
</protein>
<name>A0A1X2G9E1_9FUNG</name>
<keyword evidence="2" id="KW-1185">Reference proteome</keyword>
<proteinExistence type="predicted"/>
<evidence type="ECO:0000313" key="1">
    <source>
        <dbReference type="EMBL" id="ORX48312.1"/>
    </source>
</evidence>
<dbReference type="OrthoDB" id="2284791at2759"/>
<reference evidence="1 2" key="1">
    <citation type="submission" date="2016-07" db="EMBL/GenBank/DDBJ databases">
        <title>Pervasive Adenine N6-methylation of Active Genes in Fungi.</title>
        <authorList>
            <consortium name="DOE Joint Genome Institute"/>
            <person name="Mondo S.J."/>
            <person name="Dannebaum R.O."/>
            <person name="Kuo R.C."/>
            <person name="Labutti K."/>
            <person name="Haridas S."/>
            <person name="Kuo A."/>
            <person name="Salamov A."/>
            <person name="Ahrendt S.R."/>
            <person name="Lipzen A."/>
            <person name="Sullivan W."/>
            <person name="Andreopoulos W.B."/>
            <person name="Clum A."/>
            <person name="Lindquist E."/>
            <person name="Daum C."/>
            <person name="Ramamoorthy G.K."/>
            <person name="Gryganskyi A."/>
            <person name="Culley D."/>
            <person name="Magnuson J.K."/>
            <person name="James T.Y."/>
            <person name="O'Malley M.A."/>
            <person name="Stajich J.E."/>
            <person name="Spatafora J.W."/>
            <person name="Visel A."/>
            <person name="Grigoriev I.V."/>
        </authorList>
    </citation>
    <scope>NUCLEOTIDE SEQUENCE [LARGE SCALE GENOMIC DNA]</scope>
    <source>
        <strain evidence="1 2">NRRL 3301</strain>
    </source>
</reference>
<dbReference type="Proteomes" id="UP000242146">
    <property type="component" value="Unassembled WGS sequence"/>
</dbReference>
<dbReference type="AlphaFoldDB" id="A0A1X2G9E1"/>